<evidence type="ECO:0000256" key="2">
    <source>
        <dbReference type="ARBA" id="ARBA00009477"/>
    </source>
</evidence>
<evidence type="ECO:0000256" key="4">
    <source>
        <dbReference type="SAM" id="MobiDB-lite"/>
    </source>
</evidence>
<dbReference type="AlphaFoldDB" id="A0A4R1B4T1"/>
<evidence type="ECO:0000313" key="9">
    <source>
        <dbReference type="Proteomes" id="UP000295443"/>
    </source>
</evidence>
<dbReference type="Proteomes" id="UP000295443">
    <property type="component" value="Unassembled WGS sequence"/>
</dbReference>
<feature type="compositionally biased region" description="Basic residues" evidence="4">
    <location>
        <begin position="14"/>
        <end position="27"/>
    </location>
</feature>
<dbReference type="PANTHER" id="PTHR32347">
    <property type="entry name" value="EFFLUX SYSTEM COMPONENT YKNX-RELATED"/>
    <property type="match status" value="1"/>
</dbReference>
<gene>
    <name evidence="8" type="ORF">EZJ19_12055</name>
</gene>
<dbReference type="Gene3D" id="2.40.420.20">
    <property type="match status" value="1"/>
</dbReference>
<dbReference type="Gene3D" id="2.40.50.100">
    <property type="match status" value="1"/>
</dbReference>
<protein>
    <submittedName>
        <fullName evidence="8">HlyD family efflux transporter periplasmic adaptor subunit</fullName>
    </submittedName>
</protein>
<dbReference type="PANTHER" id="PTHR32347:SF14">
    <property type="entry name" value="EFFLUX SYSTEM COMPONENT YKNX-RELATED"/>
    <property type="match status" value="1"/>
</dbReference>
<dbReference type="FunFam" id="2.40.30.170:FF:000010">
    <property type="entry name" value="Efflux RND transporter periplasmic adaptor subunit"/>
    <property type="match status" value="1"/>
</dbReference>
<evidence type="ECO:0000259" key="6">
    <source>
        <dbReference type="Pfam" id="PF25917"/>
    </source>
</evidence>
<accession>A0A4R1B4T1</accession>
<dbReference type="Pfam" id="PF25917">
    <property type="entry name" value="BSH_RND"/>
    <property type="match status" value="1"/>
</dbReference>
<evidence type="ECO:0000259" key="7">
    <source>
        <dbReference type="Pfam" id="PF25954"/>
    </source>
</evidence>
<dbReference type="Gene3D" id="2.40.30.170">
    <property type="match status" value="1"/>
</dbReference>
<feature type="domain" description="Multidrug resistance protein MdtA-like barrel-sandwich hybrid" evidence="6">
    <location>
        <begin position="94"/>
        <end position="274"/>
    </location>
</feature>
<keyword evidence="9" id="KW-1185">Reference proteome</keyword>
<evidence type="ECO:0000313" key="8">
    <source>
        <dbReference type="EMBL" id="TCJ12951.1"/>
    </source>
</evidence>
<reference evidence="8 9" key="1">
    <citation type="submission" date="2019-03" db="EMBL/GenBank/DDBJ databases">
        <title>Genome sequence of Thiobacillaceae bacterium LSR1, a sulfur-oxidizing bacterium isolated from freshwater sediment.</title>
        <authorList>
            <person name="Li S."/>
        </authorList>
    </citation>
    <scope>NUCLEOTIDE SEQUENCE [LARGE SCALE GENOMIC DNA]</scope>
    <source>
        <strain evidence="8 9">LSR1</strain>
    </source>
</reference>
<comment type="caution">
    <text evidence="8">The sequence shown here is derived from an EMBL/GenBank/DDBJ whole genome shotgun (WGS) entry which is preliminary data.</text>
</comment>
<dbReference type="Gene3D" id="1.10.287.470">
    <property type="entry name" value="Helix hairpin bin"/>
    <property type="match status" value="1"/>
</dbReference>
<evidence type="ECO:0000256" key="1">
    <source>
        <dbReference type="ARBA" id="ARBA00004196"/>
    </source>
</evidence>
<comment type="subcellular location">
    <subcellularLocation>
        <location evidence="1">Cell envelope</location>
    </subcellularLocation>
</comment>
<feature type="domain" description="Multidrug resistance protein MdtA-like alpha-helical hairpin" evidence="5">
    <location>
        <begin position="158"/>
        <end position="245"/>
    </location>
</feature>
<dbReference type="EMBL" id="SJZB01000042">
    <property type="protein sequence ID" value="TCJ12951.1"/>
    <property type="molecule type" value="Genomic_DNA"/>
</dbReference>
<dbReference type="GO" id="GO:0030313">
    <property type="term" value="C:cell envelope"/>
    <property type="evidence" value="ECO:0007669"/>
    <property type="project" value="UniProtKB-SubCell"/>
</dbReference>
<sequence>MAPWRCAISPSPSTRRRRNRPARRPPKRLALPPRNRHLKRLALVLAALLGAAALWWWQPWRGADAAPAYRFAKIERGPLAATVSASGTLAASVTVQVGSQVSGQIKELLADYNSAVRQGQVIARLDPASFESRVAQAEADLLAAQGNVEVARGNLLARRAETKKAEVALDDAHRTLVRKQGLVAQNFISTAELDTAQAASDTAREALALARANETVQAAQVQSSQAGVAQKQAALRQAQVDLSHTVIRSPVSGTVISRNVDVGQTVAASLQAPVLFSIAQDLSRMEVNIAVDEADVGRVQVGQAVRFTVDAFPGERFGGRVTQIRKAPQTANNVVTYSVMAAVDNPEQKLLPGMTANASLLTEERQAVLKVANEALRFRPGQGDGSPLKTGIRNREAGPGMPGRVWRLVGGQAVAVPLRLGVSDGKATEILKGDVAEGTEIILGTDEAAGGRRQSRPLGMGH</sequence>
<dbReference type="Pfam" id="PF25954">
    <property type="entry name" value="Beta-barrel_RND_2"/>
    <property type="match status" value="1"/>
</dbReference>
<dbReference type="InterPro" id="IPR058624">
    <property type="entry name" value="MdtA-like_HH"/>
</dbReference>
<organism evidence="8 9">
    <name type="scientific">Parasulfuritortus cantonensis</name>
    <dbReference type="NCBI Taxonomy" id="2528202"/>
    <lineage>
        <taxon>Bacteria</taxon>
        <taxon>Pseudomonadati</taxon>
        <taxon>Pseudomonadota</taxon>
        <taxon>Betaproteobacteria</taxon>
        <taxon>Nitrosomonadales</taxon>
        <taxon>Thiobacillaceae</taxon>
        <taxon>Parasulfuritortus</taxon>
    </lineage>
</organism>
<evidence type="ECO:0000259" key="5">
    <source>
        <dbReference type="Pfam" id="PF25876"/>
    </source>
</evidence>
<feature type="region of interest" description="Disordered" evidence="4">
    <location>
        <begin position="1"/>
        <end position="31"/>
    </location>
</feature>
<dbReference type="SUPFAM" id="SSF111369">
    <property type="entry name" value="HlyD-like secretion proteins"/>
    <property type="match status" value="2"/>
</dbReference>
<feature type="domain" description="CusB-like beta-barrel" evidence="7">
    <location>
        <begin position="287"/>
        <end position="362"/>
    </location>
</feature>
<dbReference type="InterPro" id="IPR050465">
    <property type="entry name" value="UPF0194_transport"/>
</dbReference>
<proteinExistence type="inferred from homology"/>
<keyword evidence="3" id="KW-0175">Coiled coil</keyword>
<name>A0A4R1B4T1_9PROT</name>
<evidence type="ECO:0000256" key="3">
    <source>
        <dbReference type="ARBA" id="ARBA00023054"/>
    </source>
</evidence>
<feature type="region of interest" description="Disordered" evidence="4">
    <location>
        <begin position="380"/>
        <end position="399"/>
    </location>
</feature>
<dbReference type="OrthoDB" id="9784484at2"/>
<comment type="similarity">
    <text evidence="2">Belongs to the membrane fusion protein (MFP) (TC 8.A.1) family.</text>
</comment>
<dbReference type="Pfam" id="PF25876">
    <property type="entry name" value="HH_MFP_RND"/>
    <property type="match status" value="1"/>
</dbReference>
<dbReference type="InterPro" id="IPR058625">
    <property type="entry name" value="MdtA-like_BSH"/>
</dbReference>
<dbReference type="InterPro" id="IPR058792">
    <property type="entry name" value="Beta-barrel_RND_2"/>
</dbReference>